<evidence type="ECO:0000313" key="2">
    <source>
        <dbReference type="EMBL" id="EGF96929.1"/>
    </source>
</evidence>
<dbReference type="EMBL" id="GL883476">
    <property type="protein sequence ID" value="EGF96929.1"/>
    <property type="molecule type" value="Genomic_DNA"/>
</dbReference>
<feature type="compositionally biased region" description="Acidic residues" evidence="1">
    <location>
        <begin position="78"/>
        <end position="108"/>
    </location>
</feature>
<accession>F4SEJ7</accession>
<dbReference type="InParanoid" id="F4SEJ7"/>
<gene>
    <name evidence="2" type="ORF">MELLADRAFT_70334</name>
</gene>
<keyword evidence="3" id="KW-1185">Reference proteome</keyword>
<feature type="region of interest" description="Disordered" evidence="1">
    <location>
        <begin position="76"/>
        <end position="108"/>
    </location>
</feature>
<dbReference type="VEuPathDB" id="FungiDB:MELLADRAFT_70334"/>
<dbReference type="RefSeq" id="XP_007419801.1">
    <property type="nucleotide sequence ID" value="XM_007419739.1"/>
</dbReference>
<protein>
    <submittedName>
        <fullName evidence="2">Uncharacterized protein</fullName>
    </submittedName>
</protein>
<evidence type="ECO:0000313" key="3">
    <source>
        <dbReference type="Proteomes" id="UP000001072"/>
    </source>
</evidence>
<feature type="region of interest" description="Disordered" evidence="1">
    <location>
        <begin position="1"/>
        <end position="26"/>
    </location>
</feature>
<organism evidence="3">
    <name type="scientific">Melampsora larici-populina (strain 98AG31 / pathotype 3-4-7)</name>
    <name type="common">Poplar leaf rust fungus</name>
    <dbReference type="NCBI Taxonomy" id="747676"/>
    <lineage>
        <taxon>Eukaryota</taxon>
        <taxon>Fungi</taxon>
        <taxon>Dikarya</taxon>
        <taxon>Basidiomycota</taxon>
        <taxon>Pucciniomycotina</taxon>
        <taxon>Pucciniomycetes</taxon>
        <taxon>Pucciniales</taxon>
        <taxon>Melampsoraceae</taxon>
        <taxon>Melampsora</taxon>
    </lineage>
</organism>
<dbReference type="AlphaFoldDB" id="F4SEJ7"/>
<sequence length="108" mass="12596">MDHRSRWNDQRNYHRATEEEQRNPTSSLFTFDSKVLAALDLLEWSKTAWKAYSQAQIFEAAPLDETEELEQRLIEFQVNDDDDDVMNEEEGNGDGEPDEDGDNELDVE</sequence>
<evidence type="ECO:0000256" key="1">
    <source>
        <dbReference type="SAM" id="MobiDB-lite"/>
    </source>
</evidence>
<dbReference type="GeneID" id="18931496"/>
<dbReference type="KEGG" id="mlr:MELLADRAFT_70334"/>
<dbReference type="HOGENOM" id="CLU_2197540_0_0_1"/>
<feature type="compositionally biased region" description="Basic and acidic residues" evidence="1">
    <location>
        <begin position="1"/>
        <end position="22"/>
    </location>
</feature>
<proteinExistence type="predicted"/>
<dbReference type="Proteomes" id="UP000001072">
    <property type="component" value="Unassembled WGS sequence"/>
</dbReference>
<name>F4SEJ7_MELLP</name>
<reference evidence="3" key="1">
    <citation type="journal article" date="2011" name="Proc. Natl. Acad. Sci. U.S.A.">
        <title>Obligate biotrophy features unraveled by the genomic analysis of rust fungi.</title>
        <authorList>
            <person name="Duplessis S."/>
            <person name="Cuomo C.A."/>
            <person name="Lin Y.-C."/>
            <person name="Aerts A."/>
            <person name="Tisserant E."/>
            <person name="Veneault-Fourrey C."/>
            <person name="Joly D.L."/>
            <person name="Hacquard S."/>
            <person name="Amselem J."/>
            <person name="Cantarel B.L."/>
            <person name="Chiu R."/>
            <person name="Coutinho P.M."/>
            <person name="Feau N."/>
            <person name="Field M."/>
            <person name="Frey P."/>
            <person name="Gelhaye E."/>
            <person name="Goldberg J."/>
            <person name="Grabherr M.G."/>
            <person name="Kodira C.D."/>
            <person name="Kohler A."/>
            <person name="Kuees U."/>
            <person name="Lindquist E.A."/>
            <person name="Lucas S.M."/>
            <person name="Mago R."/>
            <person name="Mauceli E."/>
            <person name="Morin E."/>
            <person name="Murat C."/>
            <person name="Pangilinan J.L."/>
            <person name="Park R."/>
            <person name="Pearson M."/>
            <person name="Quesneville H."/>
            <person name="Rouhier N."/>
            <person name="Sakthikumar S."/>
            <person name="Salamov A.A."/>
            <person name="Schmutz J."/>
            <person name="Selles B."/>
            <person name="Shapiro H."/>
            <person name="Tanguay P."/>
            <person name="Tuskan G.A."/>
            <person name="Henrissat B."/>
            <person name="Van de Peer Y."/>
            <person name="Rouze P."/>
            <person name="Ellis J.G."/>
            <person name="Dodds P.N."/>
            <person name="Schein J.E."/>
            <person name="Zhong S."/>
            <person name="Hamelin R.C."/>
            <person name="Grigoriev I.V."/>
            <person name="Szabo L.J."/>
            <person name="Martin F."/>
        </authorList>
    </citation>
    <scope>NUCLEOTIDE SEQUENCE [LARGE SCALE GENOMIC DNA]</scope>
    <source>
        <strain evidence="3">98AG31 / pathotype 3-4-7</strain>
    </source>
</reference>